<name>A0AAD5ZF68_9POAL</name>
<dbReference type="InterPro" id="IPR011989">
    <property type="entry name" value="ARM-like"/>
</dbReference>
<dbReference type="Pfam" id="PF04564">
    <property type="entry name" value="U-box"/>
    <property type="match status" value="1"/>
</dbReference>
<dbReference type="PANTHER" id="PTHR22849">
    <property type="entry name" value="WDSAM1 PROTEIN"/>
    <property type="match status" value="1"/>
</dbReference>
<dbReference type="Gene3D" id="1.25.10.10">
    <property type="entry name" value="Leucine-rich Repeat Variant"/>
    <property type="match status" value="2"/>
</dbReference>
<evidence type="ECO:0000256" key="1">
    <source>
        <dbReference type="ARBA" id="ARBA00000900"/>
    </source>
</evidence>
<dbReference type="Pfam" id="PF25598">
    <property type="entry name" value="ARM_PUB"/>
    <property type="match status" value="1"/>
</dbReference>
<keyword evidence="4 5" id="KW-0833">Ubl conjugation pathway</keyword>
<dbReference type="FunFam" id="3.30.40.10:FF:000442">
    <property type="entry name" value="RING-type E3 ubiquitin transferase"/>
    <property type="match status" value="1"/>
</dbReference>
<comment type="function">
    <text evidence="5">Functions as an E3 ubiquitin ligase.</text>
</comment>
<evidence type="ECO:0000313" key="8">
    <source>
        <dbReference type="Proteomes" id="UP001210211"/>
    </source>
</evidence>
<dbReference type="Gene3D" id="3.30.40.10">
    <property type="entry name" value="Zinc/RING finger domain, C3HC4 (zinc finger)"/>
    <property type="match status" value="1"/>
</dbReference>
<dbReference type="PANTHER" id="PTHR22849:SF103">
    <property type="entry name" value="U-BOX DOMAIN-CONTAINING PROTEIN"/>
    <property type="match status" value="1"/>
</dbReference>
<evidence type="ECO:0000256" key="3">
    <source>
        <dbReference type="ARBA" id="ARBA00022679"/>
    </source>
</evidence>
<keyword evidence="3 5" id="KW-0808">Transferase</keyword>
<comment type="catalytic activity">
    <reaction evidence="1 5">
        <text>S-ubiquitinyl-[E2 ubiquitin-conjugating enzyme]-L-cysteine + [acceptor protein]-L-lysine = [E2 ubiquitin-conjugating enzyme]-L-cysteine + N(6)-ubiquitinyl-[acceptor protein]-L-lysine.</text>
        <dbReference type="EC" id="2.3.2.27"/>
    </reaction>
</comment>
<comment type="pathway">
    <text evidence="2 5">Protein modification; protein ubiquitination.</text>
</comment>
<protein>
    <recommendedName>
        <fullName evidence="5 6">U-box domain-containing protein</fullName>
        <ecNumber evidence="5">2.3.2.27</ecNumber>
    </recommendedName>
    <alternativeName>
        <fullName evidence="5">RING-type E3 ubiquitin transferase PUB</fullName>
    </alternativeName>
</protein>
<evidence type="ECO:0000256" key="2">
    <source>
        <dbReference type="ARBA" id="ARBA00004906"/>
    </source>
</evidence>
<dbReference type="SMART" id="SM00504">
    <property type="entry name" value="Ubox"/>
    <property type="match status" value="1"/>
</dbReference>
<dbReference type="InterPro" id="IPR058678">
    <property type="entry name" value="ARM_PUB"/>
</dbReference>
<evidence type="ECO:0000256" key="5">
    <source>
        <dbReference type="RuleBase" id="RU369093"/>
    </source>
</evidence>
<dbReference type="InterPro" id="IPR045185">
    <property type="entry name" value="PUB22/23/24-like"/>
</dbReference>
<feature type="domain" description="U-box" evidence="6">
    <location>
        <begin position="5"/>
        <end position="79"/>
    </location>
</feature>
<evidence type="ECO:0000256" key="4">
    <source>
        <dbReference type="ARBA" id="ARBA00022786"/>
    </source>
</evidence>
<dbReference type="AlphaFoldDB" id="A0AAD5ZF68"/>
<dbReference type="EC" id="2.3.2.27" evidence="5"/>
<dbReference type="CDD" id="cd16664">
    <property type="entry name" value="RING-Ubox_PUB"/>
    <property type="match status" value="1"/>
</dbReference>
<accession>A0AAD5ZF68</accession>
<dbReference type="EMBL" id="JAMRDG010000001">
    <property type="protein sequence ID" value="KAJ3696690.1"/>
    <property type="molecule type" value="Genomic_DNA"/>
</dbReference>
<dbReference type="PROSITE" id="PS51698">
    <property type="entry name" value="U_BOX"/>
    <property type="match status" value="1"/>
</dbReference>
<dbReference type="InterPro" id="IPR045210">
    <property type="entry name" value="RING-Ubox_PUB"/>
</dbReference>
<reference evidence="7 8" key="1">
    <citation type="journal article" date="2022" name="Cell">
        <title>Repeat-based holocentromeres influence genome architecture and karyotype evolution.</title>
        <authorList>
            <person name="Hofstatter P.G."/>
            <person name="Thangavel G."/>
            <person name="Lux T."/>
            <person name="Neumann P."/>
            <person name="Vondrak T."/>
            <person name="Novak P."/>
            <person name="Zhang M."/>
            <person name="Costa L."/>
            <person name="Castellani M."/>
            <person name="Scott A."/>
            <person name="Toegelov H."/>
            <person name="Fuchs J."/>
            <person name="Mata-Sucre Y."/>
            <person name="Dias Y."/>
            <person name="Vanzela A.L.L."/>
            <person name="Huettel B."/>
            <person name="Almeida C.C.S."/>
            <person name="Simkova H."/>
            <person name="Souza G."/>
            <person name="Pedrosa-Harand A."/>
            <person name="Macas J."/>
            <person name="Mayer K.F.X."/>
            <person name="Houben A."/>
            <person name="Marques A."/>
        </authorList>
    </citation>
    <scope>NUCLEOTIDE SEQUENCE [LARGE SCALE GENOMIC DNA]</scope>
    <source>
        <strain evidence="7">RhyTen1mFocal</strain>
    </source>
</reference>
<comment type="caution">
    <text evidence="7">The sequence shown here is derived from an EMBL/GenBank/DDBJ whole genome shotgun (WGS) entry which is preliminary data.</text>
</comment>
<dbReference type="InterPro" id="IPR016024">
    <property type="entry name" value="ARM-type_fold"/>
</dbReference>
<dbReference type="Proteomes" id="UP001210211">
    <property type="component" value="Unassembled WGS sequence"/>
</dbReference>
<keyword evidence="8" id="KW-1185">Reference proteome</keyword>
<evidence type="ECO:0000259" key="6">
    <source>
        <dbReference type="PROSITE" id="PS51698"/>
    </source>
</evidence>
<dbReference type="SUPFAM" id="SSF57850">
    <property type="entry name" value="RING/U-box"/>
    <property type="match status" value="1"/>
</dbReference>
<gene>
    <name evidence="7" type="ORF">LUZ61_000395</name>
</gene>
<dbReference type="GO" id="GO:0061630">
    <property type="term" value="F:ubiquitin protein ligase activity"/>
    <property type="evidence" value="ECO:0007669"/>
    <property type="project" value="UniProtKB-UniRule"/>
</dbReference>
<organism evidence="7 8">
    <name type="scientific">Rhynchospora tenuis</name>
    <dbReference type="NCBI Taxonomy" id="198213"/>
    <lineage>
        <taxon>Eukaryota</taxon>
        <taxon>Viridiplantae</taxon>
        <taxon>Streptophyta</taxon>
        <taxon>Embryophyta</taxon>
        <taxon>Tracheophyta</taxon>
        <taxon>Spermatophyta</taxon>
        <taxon>Magnoliopsida</taxon>
        <taxon>Liliopsida</taxon>
        <taxon>Poales</taxon>
        <taxon>Cyperaceae</taxon>
        <taxon>Cyperoideae</taxon>
        <taxon>Rhynchosporeae</taxon>
        <taxon>Rhynchospora</taxon>
    </lineage>
</organism>
<sequence>MVEMSIPHLFRCPISLDLFIDPVTLCTGQTYDRCSIQKWLEDGNLTCPVTMQPLHDTTLVPNHTLRHLIEQWVLKGPDPNHQLKQPSPGRNSVPTNDMEWSLTTLKCLLQSESATSDAKIEVLKKVRNLSIESDVGRACLIQLGFFPLLLELIFQSPTAFLLCNQELLELSLDCLLTLSPSSHLDSLDKVLTKDPNFASLVLFLGKGNAKIKISLCYLLETIAMSESIEALTIKIGQSPCVMQSLVSILDTKTDLLVSDACVRAINGLCHPMVNRENAIKEGAMHSLVKYLLNTSTTKNASPKALAALDCLLELEIGKKNIAKLRDNNLIKVLVKHIFVVSSENEGSEYAASILLTMCRDSSWARGKAAHAGVVTQLLFLIQSQCNSRAKTKARALLMLLRSKFRRCDQKM</sequence>
<dbReference type="SUPFAM" id="SSF48371">
    <property type="entry name" value="ARM repeat"/>
    <property type="match status" value="1"/>
</dbReference>
<evidence type="ECO:0000313" key="7">
    <source>
        <dbReference type="EMBL" id="KAJ3696690.1"/>
    </source>
</evidence>
<proteinExistence type="predicted"/>
<dbReference type="GO" id="GO:0016567">
    <property type="term" value="P:protein ubiquitination"/>
    <property type="evidence" value="ECO:0007669"/>
    <property type="project" value="UniProtKB-UniRule"/>
</dbReference>
<dbReference type="InterPro" id="IPR013083">
    <property type="entry name" value="Znf_RING/FYVE/PHD"/>
</dbReference>
<dbReference type="InterPro" id="IPR003613">
    <property type="entry name" value="Ubox_domain"/>
</dbReference>